<feature type="region of interest" description="Disordered" evidence="1">
    <location>
        <begin position="1"/>
        <end position="217"/>
    </location>
</feature>
<sequence>MAKTRSSQGSSPAKPISTSASASAPKASKKRAADTTAATDGEAPKAKRGRGRPSKKQKTIEESMNGDGGEDAESKDETMASVDTEGVEDDEAIAEEVNGERQESKDEIMANVDTEGVEDDKAIAEEINGEGRESKGGDVENGDAIEDDKVIAEQINGKDEGEKSELQTNEDATEKPEKNAFDKVKSSPSKVKEAAQEEQEKKTEDIHQNNTSVVEDKARSSAIPSSILEKGIIYFFFRPRVNTTNPQGIEDVARSYIILRPLPLGAKLGDGPLEDAGNARLLALPKKMLPKSKSDRFLVFVDKGEATVKELREQLQGSEYATKTVGTSTTEPVTPFAEGIYAITSTGPESHLAYHLTVPSSIGEIQKELGLHEQGSFVVSAKNPETPSPGNAGLDNPAKYPEELQKKFRGLRWMPLVPELLGYAGTQVLLIGEAMGGLGKSVEEMSKDQRDGEKETPGEEMEKLEEEDHDRVENLKEDDPVFADLGLSSKEYPHLQTTW</sequence>
<evidence type="ECO:0000313" key="2">
    <source>
        <dbReference type="EMBL" id="TVY12650.1"/>
    </source>
</evidence>
<evidence type="ECO:0000313" key="3">
    <source>
        <dbReference type="Proteomes" id="UP000469559"/>
    </source>
</evidence>
<dbReference type="AlphaFoldDB" id="A0A8T9AY52"/>
<dbReference type="PANTHER" id="PTHR34776">
    <property type="entry name" value="F17F16.3 PROTEIN"/>
    <property type="match status" value="1"/>
</dbReference>
<organism evidence="2 3">
    <name type="scientific">Lachnellula arida</name>
    <dbReference type="NCBI Taxonomy" id="1316785"/>
    <lineage>
        <taxon>Eukaryota</taxon>
        <taxon>Fungi</taxon>
        <taxon>Dikarya</taxon>
        <taxon>Ascomycota</taxon>
        <taxon>Pezizomycotina</taxon>
        <taxon>Leotiomycetes</taxon>
        <taxon>Helotiales</taxon>
        <taxon>Lachnaceae</taxon>
        <taxon>Lachnellula</taxon>
    </lineage>
</organism>
<dbReference type="EMBL" id="QGMF01001434">
    <property type="protein sequence ID" value="TVY12650.1"/>
    <property type="molecule type" value="Genomic_DNA"/>
</dbReference>
<feature type="compositionally biased region" description="Basic and acidic residues" evidence="1">
    <location>
        <begin position="469"/>
        <end position="479"/>
    </location>
</feature>
<keyword evidence="3" id="KW-1185">Reference proteome</keyword>
<evidence type="ECO:0000256" key="1">
    <source>
        <dbReference type="SAM" id="MobiDB-lite"/>
    </source>
</evidence>
<accession>A0A8T9AY52</accession>
<feature type="region of interest" description="Disordered" evidence="1">
    <location>
        <begin position="443"/>
        <end position="487"/>
    </location>
</feature>
<feature type="compositionally biased region" description="Basic and acidic residues" evidence="1">
    <location>
        <begin position="172"/>
        <end position="207"/>
    </location>
</feature>
<feature type="compositionally biased region" description="Acidic residues" evidence="1">
    <location>
        <begin position="85"/>
        <end position="94"/>
    </location>
</feature>
<protein>
    <submittedName>
        <fullName evidence="2">Uncharacterized protein</fullName>
    </submittedName>
</protein>
<feature type="compositionally biased region" description="Basic and acidic residues" evidence="1">
    <location>
        <begin position="147"/>
        <end position="165"/>
    </location>
</feature>
<dbReference type="Proteomes" id="UP000469559">
    <property type="component" value="Unassembled WGS sequence"/>
</dbReference>
<feature type="compositionally biased region" description="Basic and acidic residues" evidence="1">
    <location>
        <begin position="98"/>
        <end position="108"/>
    </location>
</feature>
<feature type="compositionally biased region" description="Basic and acidic residues" evidence="1">
    <location>
        <begin position="119"/>
        <end position="138"/>
    </location>
</feature>
<feature type="compositionally biased region" description="Low complexity" evidence="1">
    <location>
        <begin position="10"/>
        <end position="26"/>
    </location>
</feature>
<comment type="caution">
    <text evidence="2">The sequence shown here is derived from an EMBL/GenBank/DDBJ whole genome shotgun (WGS) entry which is preliminary data.</text>
</comment>
<feature type="compositionally biased region" description="Basic residues" evidence="1">
    <location>
        <begin position="46"/>
        <end position="57"/>
    </location>
</feature>
<name>A0A8T9AY52_9HELO</name>
<proteinExistence type="predicted"/>
<feature type="compositionally biased region" description="Basic and acidic residues" evidence="1">
    <location>
        <begin position="443"/>
        <end position="461"/>
    </location>
</feature>
<gene>
    <name evidence="2" type="ORF">LARI1_G009239</name>
</gene>
<dbReference type="PANTHER" id="PTHR34776:SF1">
    <property type="entry name" value="F17F16.3 PROTEIN"/>
    <property type="match status" value="1"/>
</dbReference>
<dbReference type="OrthoDB" id="1028014at2759"/>
<reference evidence="2 3" key="1">
    <citation type="submission" date="2018-05" db="EMBL/GenBank/DDBJ databases">
        <title>Whole genome sequencing for identification of molecular markers to develop diagnostic detection tools for the regulated plant pathogen Lachnellula willkommii.</title>
        <authorList>
            <person name="Giroux E."/>
            <person name="Bilodeau G."/>
        </authorList>
    </citation>
    <scope>NUCLEOTIDE SEQUENCE [LARGE SCALE GENOMIC DNA]</scope>
    <source>
        <strain evidence="2 3">CBS 203.66</strain>
    </source>
</reference>